<gene>
    <name evidence="1" type="ORF">NNC68_07970</name>
</gene>
<accession>A0AAW5IAC7</accession>
<evidence type="ECO:0000313" key="1">
    <source>
        <dbReference type="EMBL" id="MCP9549408.1"/>
    </source>
</evidence>
<name>A0AAW5IAC7_9BACT</name>
<dbReference type="EMBL" id="JANDWU010000012">
    <property type="protein sequence ID" value="MCP9549408.1"/>
    <property type="molecule type" value="Genomic_DNA"/>
</dbReference>
<dbReference type="AlphaFoldDB" id="A0AAW5IAC7"/>
<dbReference type="Pfam" id="PF13496">
    <property type="entry name" value="DUF4120"/>
    <property type="match status" value="1"/>
</dbReference>
<protein>
    <submittedName>
        <fullName evidence="1">DUF4120 domain-containing protein</fullName>
    </submittedName>
</protein>
<dbReference type="RefSeq" id="WP_254970042.1">
    <property type="nucleotide sequence ID" value="NZ_JANDWU010000012.1"/>
</dbReference>
<organism evidence="1 2">
    <name type="scientific">Segatella copri</name>
    <dbReference type="NCBI Taxonomy" id="165179"/>
    <lineage>
        <taxon>Bacteria</taxon>
        <taxon>Pseudomonadati</taxon>
        <taxon>Bacteroidota</taxon>
        <taxon>Bacteroidia</taxon>
        <taxon>Bacteroidales</taxon>
        <taxon>Prevotellaceae</taxon>
        <taxon>Segatella</taxon>
    </lineage>
</organism>
<dbReference type="Proteomes" id="UP001205506">
    <property type="component" value="Unassembled WGS sequence"/>
</dbReference>
<reference evidence="1" key="1">
    <citation type="submission" date="2022-07" db="EMBL/GenBank/DDBJ databases">
        <title>Prevotella copri.</title>
        <authorList>
            <person name="Yang C."/>
        </authorList>
    </citation>
    <scope>NUCLEOTIDE SEQUENCE</scope>
    <source>
        <strain evidence="1">HF1805</strain>
    </source>
</reference>
<sequence length="99" mass="11599">MEIHCQEKFDEVKKYAESIGDQTLNNCIERLKGYEKDGKHTVHLYNDFAKHSFYFQEFDVNGRCVLNGGVIYHEPGNDHSFSVCIDADEMTKPEWRIHT</sequence>
<proteinExistence type="predicted"/>
<comment type="caution">
    <text evidence="1">The sequence shown here is derived from an EMBL/GenBank/DDBJ whole genome shotgun (WGS) entry which is preliminary data.</text>
</comment>
<evidence type="ECO:0000313" key="2">
    <source>
        <dbReference type="Proteomes" id="UP001205506"/>
    </source>
</evidence>
<dbReference type="InterPro" id="IPR025185">
    <property type="entry name" value="DUF4120"/>
</dbReference>